<dbReference type="Proteomes" id="UP000231434">
    <property type="component" value="Unassembled WGS sequence"/>
</dbReference>
<reference evidence="3" key="1">
    <citation type="submission" date="2017-09" db="EMBL/GenBank/DDBJ databases">
        <title>Depth-based differentiation of microbial function through sediment-hosted aquifers and enrichment of novel symbionts in the deep terrestrial subsurface.</title>
        <authorList>
            <person name="Probst A.J."/>
            <person name="Ladd B."/>
            <person name="Jarett J.K."/>
            <person name="Geller-Mcgrath D.E."/>
            <person name="Sieber C.M.K."/>
            <person name="Emerson J.B."/>
            <person name="Anantharaman K."/>
            <person name="Thomas B.C."/>
            <person name="Malmstrom R."/>
            <person name="Stieglmeier M."/>
            <person name="Klingl A."/>
            <person name="Woyke T."/>
            <person name="Ryan C.M."/>
            <person name="Banfield J.F."/>
        </authorList>
    </citation>
    <scope>NUCLEOTIDE SEQUENCE [LARGE SCALE GENOMIC DNA]</scope>
</reference>
<protein>
    <recommendedName>
        <fullName evidence="1">SpoVT-AbrB domain-containing protein</fullName>
    </recommendedName>
</protein>
<dbReference type="GO" id="GO:0003677">
    <property type="term" value="F:DNA binding"/>
    <property type="evidence" value="ECO:0007669"/>
    <property type="project" value="InterPro"/>
</dbReference>
<feature type="non-terminal residue" evidence="2">
    <location>
        <position position="73"/>
    </location>
</feature>
<evidence type="ECO:0000259" key="1">
    <source>
        <dbReference type="SMART" id="SM00966"/>
    </source>
</evidence>
<gene>
    <name evidence="2" type="ORF">COU86_04590</name>
</gene>
<evidence type="ECO:0000313" key="2">
    <source>
        <dbReference type="EMBL" id="PJE60434.1"/>
    </source>
</evidence>
<dbReference type="SMART" id="SM00966">
    <property type="entry name" value="SpoVT_AbrB"/>
    <property type="match status" value="1"/>
</dbReference>
<dbReference type="EMBL" id="PFEB01000047">
    <property type="protein sequence ID" value="PJE60434.1"/>
    <property type="molecule type" value="Genomic_DNA"/>
</dbReference>
<sequence>MQLPQHFIQEEAWIKILPKGLITIPKKIREKLSIKEGDVAQINISRNSIVIKPRESAKYRFFTNKEIKQWVKD</sequence>
<dbReference type="InterPro" id="IPR037914">
    <property type="entry name" value="SpoVT-AbrB_sf"/>
</dbReference>
<dbReference type="InterPro" id="IPR052975">
    <property type="entry name" value="Repressor-like_regulatory"/>
</dbReference>
<accession>A0A2M8KKK3</accession>
<dbReference type="InterPro" id="IPR007159">
    <property type="entry name" value="SpoVT-AbrB_dom"/>
</dbReference>
<name>A0A2M8KKK3_9BACT</name>
<dbReference type="PANTHER" id="PTHR34860:SF7">
    <property type="entry name" value="TRANSCRIPTION REGULATOR, SPOVT_ABRB FAMILY"/>
    <property type="match status" value="1"/>
</dbReference>
<proteinExistence type="predicted"/>
<evidence type="ECO:0000313" key="3">
    <source>
        <dbReference type="Proteomes" id="UP000231434"/>
    </source>
</evidence>
<comment type="caution">
    <text evidence="2">The sequence shown here is derived from an EMBL/GenBank/DDBJ whole genome shotgun (WGS) entry which is preliminary data.</text>
</comment>
<dbReference type="PANTHER" id="PTHR34860">
    <property type="entry name" value="REPRESSOR-LIKE PROTEIN SSO7C3"/>
    <property type="match status" value="1"/>
</dbReference>
<dbReference type="Gene3D" id="2.10.260.10">
    <property type="match status" value="1"/>
</dbReference>
<feature type="domain" description="SpoVT-AbrB" evidence="1">
    <location>
        <begin position="14"/>
        <end position="59"/>
    </location>
</feature>
<organism evidence="2 3">
    <name type="scientific">Candidatus Roizmanbacteria bacterium CG10_big_fil_rev_8_21_14_0_10_36_26</name>
    <dbReference type="NCBI Taxonomy" id="1974851"/>
    <lineage>
        <taxon>Bacteria</taxon>
        <taxon>Candidatus Roizmaniibacteriota</taxon>
    </lineage>
</organism>
<dbReference type="NCBIfam" id="TIGR01439">
    <property type="entry name" value="lp_hng_hel_AbrB"/>
    <property type="match status" value="1"/>
</dbReference>
<dbReference type="Pfam" id="PF04014">
    <property type="entry name" value="MazE_antitoxin"/>
    <property type="match status" value="1"/>
</dbReference>
<dbReference type="SUPFAM" id="SSF89447">
    <property type="entry name" value="AbrB/MazE/MraZ-like"/>
    <property type="match status" value="1"/>
</dbReference>
<dbReference type="AlphaFoldDB" id="A0A2M8KKK3"/>